<evidence type="ECO:0000313" key="1">
    <source>
        <dbReference type="EMBL" id="CAJ1376208.1"/>
    </source>
</evidence>
<dbReference type="GO" id="GO:0003676">
    <property type="term" value="F:nucleic acid binding"/>
    <property type="evidence" value="ECO:0007669"/>
    <property type="project" value="InterPro"/>
</dbReference>
<dbReference type="AlphaFoldDB" id="A0AA36HVP5"/>
<protein>
    <submittedName>
        <fullName evidence="1">Uncharacterized protein</fullName>
    </submittedName>
</protein>
<reference evidence="1" key="1">
    <citation type="submission" date="2023-08" db="EMBL/GenBank/DDBJ databases">
        <authorList>
            <person name="Chen Y."/>
            <person name="Shah S."/>
            <person name="Dougan E. K."/>
            <person name="Thang M."/>
            <person name="Chan C."/>
        </authorList>
    </citation>
    <scope>NUCLEOTIDE SEQUENCE</scope>
</reference>
<dbReference type="SUPFAM" id="SSF53098">
    <property type="entry name" value="Ribonuclease H-like"/>
    <property type="match status" value="1"/>
</dbReference>
<dbReference type="Proteomes" id="UP001178507">
    <property type="component" value="Unassembled WGS sequence"/>
</dbReference>
<dbReference type="InterPro" id="IPR036397">
    <property type="entry name" value="RNaseH_sf"/>
</dbReference>
<dbReference type="InterPro" id="IPR012337">
    <property type="entry name" value="RNaseH-like_sf"/>
</dbReference>
<proteinExistence type="predicted"/>
<comment type="caution">
    <text evidence="1">The sequence shown here is derived from an EMBL/GenBank/DDBJ whole genome shotgun (WGS) entry which is preliminary data.</text>
</comment>
<name>A0AA36HVP5_9DINO</name>
<dbReference type="Gene3D" id="3.30.420.10">
    <property type="entry name" value="Ribonuclease H-like superfamily/Ribonuclease H"/>
    <property type="match status" value="1"/>
</dbReference>
<dbReference type="EMBL" id="CAUJNA010000369">
    <property type="protein sequence ID" value="CAJ1376208.1"/>
    <property type="molecule type" value="Genomic_DNA"/>
</dbReference>
<keyword evidence="2" id="KW-1185">Reference proteome</keyword>
<evidence type="ECO:0000313" key="2">
    <source>
        <dbReference type="Proteomes" id="UP001178507"/>
    </source>
</evidence>
<accession>A0AA36HVP5</accession>
<organism evidence="1 2">
    <name type="scientific">Effrenium voratum</name>
    <dbReference type="NCBI Taxonomy" id="2562239"/>
    <lineage>
        <taxon>Eukaryota</taxon>
        <taxon>Sar</taxon>
        <taxon>Alveolata</taxon>
        <taxon>Dinophyceae</taxon>
        <taxon>Suessiales</taxon>
        <taxon>Symbiodiniaceae</taxon>
        <taxon>Effrenium</taxon>
    </lineage>
</organism>
<gene>
    <name evidence="1" type="ORF">EVOR1521_LOCUS5322</name>
</gene>
<sequence length="675" mass="75461">MSLKEEVAVPCKEYRIYIDTLLRPFTFETFKAAVDVLESGRLALEQALVLFLDQLRHYVPGCDDRKLSRACLRRARGIEAQLAVRSPLVPLLKLLHPDDMHGIWHGFVAMRHWRDSRVPQECMLSFLGGFLGEFCEDVLEEWKQQALTEELPKVQQSISVAAWPGICRHLGRLPHCVTPCEIRETLWQQAFVENPTRAPGHRNFRRFALLAAQMVAIGVELESEKVEFLFQQVLNLDRPWRERRDMLSGILSAASVSDRQRVVQNLDQRFDAHADIEDFEIVCGIAEHIGLEIPPEGAIRRCALRRWALDTKRGGALPVTRLMDFVDMDLEIGEDVAYSLKQRGRVVDAALLLARLPRPNAKPARRDLGIVDVLSGDVEMDRLQQVLALADDGGNAFSVFGPVTSAGFLLPCHFGGLCTSPEAVLAACDRLETADILALQLFREEAPFWHRPGSLLVLCSAQHAELFDLPKLRACDPSAGPNAWPQAAQRLRALLSAPKVLKVVWGGMEEVIDVAVELSLGIALPLRSNDREALGPVVDTKVLSFLGKDWPRICQRCLGRLCTEEEGSNWARRPLRLSQLHHGACMTWTQLAVLQAACAHHLVSADLVWSNFCIQFRPRVFLRSRDFGKHTLGQLAPPGRLRDAKDPGSSMPTRVALLKTNDPSTMGLACTHLAR</sequence>